<proteinExistence type="inferred from homology"/>
<evidence type="ECO:0000313" key="3">
    <source>
        <dbReference type="EMBL" id="MBP2477065.1"/>
    </source>
</evidence>
<evidence type="ECO:0000256" key="1">
    <source>
        <dbReference type="ARBA" id="ARBA00006738"/>
    </source>
</evidence>
<reference evidence="3 4" key="1">
    <citation type="submission" date="2021-03" db="EMBL/GenBank/DDBJ databases">
        <title>Sequencing the genomes of 1000 actinobacteria strains.</title>
        <authorList>
            <person name="Klenk H.-P."/>
        </authorList>
    </citation>
    <scope>NUCLEOTIDE SEQUENCE [LARGE SCALE GENOMIC DNA]</scope>
    <source>
        <strain evidence="3 4">DSM 44580</strain>
    </source>
</reference>
<accession>A0ABS5AKG8</accession>
<dbReference type="RefSeq" id="WP_086790125.1">
    <property type="nucleotide sequence ID" value="NZ_JAGIOO010000001.1"/>
</dbReference>
<name>A0ABS5AKG8_9PSEU</name>
<dbReference type="Gene3D" id="3.40.1350.10">
    <property type="match status" value="1"/>
</dbReference>
<dbReference type="PANTHER" id="PTHR34039:SF1">
    <property type="entry name" value="UPF0102 PROTEIN YRAN"/>
    <property type="match status" value="1"/>
</dbReference>
<sequence>MPTLDLPKELHTRAATHKATLGRRGEALAAEYLTTQEGLTILDTRWHCRHGELDLIATDNHILVVCEVKTRTTATTPATAALTDAQLRRIQTATRSWLEYHRMPWVRVRLDLIAITWPPGETPIIDHRRDIT</sequence>
<dbReference type="InterPro" id="IPR011335">
    <property type="entry name" value="Restrct_endonuc-II-like"/>
</dbReference>
<organism evidence="3 4">
    <name type="scientific">Crossiella equi</name>
    <dbReference type="NCBI Taxonomy" id="130796"/>
    <lineage>
        <taxon>Bacteria</taxon>
        <taxon>Bacillati</taxon>
        <taxon>Actinomycetota</taxon>
        <taxon>Actinomycetes</taxon>
        <taxon>Pseudonocardiales</taxon>
        <taxon>Pseudonocardiaceae</taxon>
        <taxon>Crossiella</taxon>
    </lineage>
</organism>
<keyword evidence="3" id="KW-0540">Nuclease</keyword>
<dbReference type="Proteomes" id="UP001519363">
    <property type="component" value="Unassembled WGS sequence"/>
</dbReference>
<keyword evidence="4" id="KW-1185">Reference proteome</keyword>
<dbReference type="InterPro" id="IPR003509">
    <property type="entry name" value="UPF0102_YraN-like"/>
</dbReference>
<gene>
    <name evidence="3" type="ORF">JOF53_005937</name>
</gene>
<dbReference type="InterPro" id="IPR011856">
    <property type="entry name" value="tRNA_endonuc-like_dom_sf"/>
</dbReference>
<dbReference type="PANTHER" id="PTHR34039">
    <property type="entry name" value="UPF0102 PROTEIN YRAN"/>
    <property type="match status" value="1"/>
</dbReference>
<keyword evidence="3" id="KW-0255">Endonuclease</keyword>
<comment type="similarity">
    <text evidence="1 2">Belongs to the UPF0102 family.</text>
</comment>
<dbReference type="NCBIfam" id="NF009154">
    <property type="entry name" value="PRK12497.3-3"/>
    <property type="match status" value="1"/>
</dbReference>
<protein>
    <recommendedName>
        <fullName evidence="2">UPF0102 protein JOF53_005937</fullName>
    </recommendedName>
</protein>
<dbReference type="Pfam" id="PF02021">
    <property type="entry name" value="UPF0102"/>
    <property type="match status" value="1"/>
</dbReference>
<evidence type="ECO:0000256" key="2">
    <source>
        <dbReference type="HAMAP-Rule" id="MF_00048"/>
    </source>
</evidence>
<comment type="caution">
    <text evidence="3">The sequence shown here is derived from an EMBL/GenBank/DDBJ whole genome shotgun (WGS) entry which is preliminary data.</text>
</comment>
<dbReference type="HAMAP" id="MF_00048">
    <property type="entry name" value="UPF0102"/>
    <property type="match status" value="1"/>
</dbReference>
<evidence type="ECO:0000313" key="4">
    <source>
        <dbReference type="Proteomes" id="UP001519363"/>
    </source>
</evidence>
<dbReference type="EMBL" id="JAGIOO010000001">
    <property type="protein sequence ID" value="MBP2477065.1"/>
    <property type="molecule type" value="Genomic_DNA"/>
</dbReference>
<keyword evidence="3" id="KW-0378">Hydrolase</keyword>
<dbReference type="GO" id="GO:0004519">
    <property type="term" value="F:endonuclease activity"/>
    <property type="evidence" value="ECO:0007669"/>
    <property type="project" value="UniProtKB-KW"/>
</dbReference>
<dbReference type="SUPFAM" id="SSF52980">
    <property type="entry name" value="Restriction endonuclease-like"/>
    <property type="match status" value="1"/>
</dbReference>